<protein>
    <submittedName>
        <fullName evidence="1">Uncharacterized protein</fullName>
    </submittedName>
</protein>
<reference evidence="1 2" key="2">
    <citation type="journal article" date="2022" name="Mol. Ecol. Resour.">
        <title>The genomes of chicory, endive, great burdock and yacon provide insights into Asteraceae paleo-polyploidization history and plant inulin production.</title>
        <authorList>
            <person name="Fan W."/>
            <person name="Wang S."/>
            <person name="Wang H."/>
            <person name="Wang A."/>
            <person name="Jiang F."/>
            <person name="Liu H."/>
            <person name="Zhao H."/>
            <person name="Xu D."/>
            <person name="Zhang Y."/>
        </authorList>
    </citation>
    <scope>NUCLEOTIDE SEQUENCE [LARGE SCALE GENOMIC DNA]</scope>
    <source>
        <strain evidence="2">cv. Yunnan</strain>
        <tissue evidence="1">Leaves</tissue>
    </source>
</reference>
<organism evidence="1 2">
    <name type="scientific">Smallanthus sonchifolius</name>
    <dbReference type="NCBI Taxonomy" id="185202"/>
    <lineage>
        <taxon>Eukaryota</taxon>
        <taxon>Viridiplantae</taxon>
        <taxon>Streptophyta</taxon>
        <taxon>Embryophyta</taxon>
        <taxon>Tracheophyta</taxon>
        <taxon>Spermatophyta</taxon>
        <taxon>Magnoliopsida</taxon>
        <taxon>eudicotyledons</taxon>
        <taxon>Gunneridae</taxon>
        <taxon>Pentapetalae</taxon>
        <taxon>asterids</taxon>
        <taxon>campanulids</taxon>
        <taxon>Asterales</taxon>
        <taxon>Asteraceae</taxon>
        <taxon>Asteroideae</taxon>
        <taxon>Heliantheae alliance</taxon>
        <taxon>Millerieae</taxon>
        <taxon>Smallanthus</taxon>
    </lineage>
</organism>
<reference evidence="2" key="1">
    <citation type="journal article" date="2022" name="Mol. Ecol. Resour.">
        <title>The genomes of chicory, endive, great burdock and yacon provide insights into Asteraceae palaeo-polyploidization history and plant inulin production.</title>
        <authorList>
            <person name="Fan W."/>
            <person name="Wang S."/>
            <person name="Wang H."/>
            <person name="Wang A."/>
            <person name="Jiang F."/>
            <person name="Liu H."/>
            <person name="Zhao H."/>
            <person name="Xu D."/>
            <person name="Zhang Y."/>
        </authorList>
    </citation>
    <scope>NUCLEOTIDE SEQUENCE [LARGE SCALE GENOMIC DNA]</scope>
    <source>
        <strain evidence="2">cv. Yunnan</strain>
    </source>
</reference>
<comment type="caution">
    <text evidence="1">The sequence shown here is derived from an EMBL/GenBank/DDBJ whole genome shotgun (WGS) entry which is preliminary data.</text>
</comment>
<dbReference type="EMBL" id="CM042023">
    <property type="protein sequence ID" value="KAI3811920.1"/>
    <property type="molecule type" value="Genomic_DNA"/>
</dbReference>
<name>A0ACB9IV96_9ASTR</name>
<proteinExistence type="predicted"/>
<gene>
    <name evidence="1" type="ORF">L1987_16616</name>
</gene>
<evidence type="ECO:0000313" key="2">
    <source>
        <dbReference type="Proteomes" id="UP001056120"/>
    </source>
</evidence>
<keyword evidence="2" id="KW-1185">Reference proteome</keyword>
<accession>A0ACB9IV96</accession>
<dbReference type="Proteomes" id="UP001056120">
    <property type="component" value="Linkage Group LG06"/>
</dbReference>
<sequence length="95" mass="10859">MEIKACLCHPFVISKPFDKCDKTRMATGQTGGKATTFLRAKGSFLPNHKIGIGVLACIIHPNQLVTGLLRLNINRDHLRQWWGIQHKRYFMKGRK</sequence>
<evidence type="ECO:0000313" key="1">
    <source>
        <dbReference type="EMBL" id="KAI3811920.1"/>
    </source>
</evidence>